<evidence type="ECO:0000256" key="5">
    <source>
        <dbReference type="ARBA" id="ARBA00022840"/>
    </source>
</evidence>
<dbReference type="InterPro" id="IPR010737">
    <property type="entry name" value="4-carb_acid_sugar_kinase_N"/>
</dbReference>
<feature type="domain" description="Four-carbon acid sugar kinase N-terminal" evidence="7">
    <location>
        <begin position="2"/>
        <end position="131"/>
    </location>
</feature>
<organism evidence="9">
    <name type="scientific">invertebrate metagenome</name>
    <dbReference type="NCBI Taxonomy" id="1711999"/>
    <lineage>
        <taxon>unclassified sequences</taxon>
        <taxon>metagenomes</taxon>
        <taxon>organismal metagenomes</taxon>
    </lineage>
</organism>
<keyword evidence="6" id="KW-0119">Carbohydrate metabolism</keyword>
<comment type="similarity">
    <text evidence="1">Belongs to the four-carbon acid sugar kinase family.</text>
</comment>
<dbReference type="SUPFAM" id="SSF142764">
    <property type="entry name" value="YgbK-like"/>
    <property type="match status" value="1"/>
</dbReference>
<feature type="domain" description="Four-carbon acid sugar kinase nucleotide binding" evidence="8">
    <location>
        <begin position="140"/>
        <end position="296"/>
    </location>
</feature>
<dbReference type="InterPro" id="IPR031475">
    <property type="entry name" value="NBD_C"/>
</dbReference>
<evidence type="ECO:0000313" key="9">
    <source>
        <dbReference type="EMBL" id="PJE77529.1"/>
    </source>
</evidence>
<evidence type="ECO:0008006" key="10">
    <source>
        <dbReference type="Google" id="ProtNLM"/>
    </source>
</evidence>
<name>A0A2H9T2W1_9ZZZZ</name>
<comment type="caution">
    <text evidence="9">The sequence shown here is derived from an EMBL/GenBank/DDBJ whole genome shotgun (WGS) entry which is preliminary data.</text>
</comment>
<dbReference type="GO" id="GO:0016301">
    <property type="term" value="F:kinase activity"/>
    <property type="evidence" value="ECO:0007669"/>
    <property type="project" value="UniProtKB-KW"/>
</dbReference>
<keyword evidence="4" id="KW-0418">Kinase</keyword>
<accession>A0A2H9T2W1</accession>
<evidence type="ECO:0000259" key="8">
    <source>
        <dbReference type="Pfam" id="PF17042"/>
    </source>
</evidence>
<reference evidence="9" key="1">
    <citation type="journal article" date="2017" name="Appl. Environ. Microbiol.">
        <title>Molecular characterization of an Endozoicomonas-like organism causing infection in king scallop Pecten maximus L.</title>
        <authorList>
            <person name="Cano I."/>
            <person name="van Aerle R."/>
            <person name="Ross S."/>
            <person name="Verner-Jeffreys D.W."/>
            <person name="Paley R.K."/>
            <person name="Rimmer G."/>
            <person name="Ryder D."/>
            <person name="Hooper P."/>
            <person name="Stone D."/>
            <person name="Feist S.W."/>
        </authorList>
    </citation>
    <scope>NUCLEOTIDE SEQUENCE</scope>
</reference>
<evidence type="ECO:0000256" key="1">
    <source>
        <dbReference type="ARBA" id="ARBA00005715"/>
    </source>
</evidence>
<dbReference type="AlphaFoldDB" id="A0A2H9T2W1"/>
<dbReference type="Pfam" id="PF07005">
    <property type="entry name" value="SBD_N"/>
    <property type="match status" value="1"/>
</dbReference>
<evidence type="ECO:0000256" key="3">
    <source>
        <dbReference type="ARBA" id="ARBA00022741"/>
    </source>
</evidence>
<keyword evidence="2" id="KW-0808">Transferase</keyword>
<evidence type="ECO:0000256" key="2">
    <source>
        <dbReference type="ARBA" id="ARBA00022679"/>
    </source>
</evidence>
<dbReference type="GO" id="GO:0005524">
    <property type="term" value="F:ATP binding"/>
    <property type="evidence" value="ECO:0007669"/>
    <property type="project" value="UniProtKB-KW"/>
</dbReference>
<proteinExistence type="inferred from homology"/>
<keyword evidence="3" id="KW-0547">Nucleotide-binding</keyword>
<protein>
    <recommendedName>
        <fullName evidence="10">Four-carbon acid sugar kinase nucleotide binding domain-containing protein</fullName>
    </recommendedName>
</protein>
<sequence>MGVELDALSKGLSINNIAIASAFPKVGRTVKDGMIYINDVLASETDFANDPKNPILSAEISSYLNLTQNDAIQLFTPDKIDNIQQYPLCKKNRQYLIFDSESDNSLESIAKQLENRENILFVGCGGFAEYLHFKRHNPVLFISGSANRVTHDQINYLMQHSDIQSFSVKPEKLSQNTINKTELVSNIQKSLAKKQSAILYIAKSEKYTHDISLSNNLVGFLSDVVKGVLSDKSIELSALFLTGGDTAMQILRANGIERIQIENELEPAIPYGRVIDKDIIFKIITKSGGLGRTDCLTSILDIFESSEETRKEA</sequence>
<dbReference type="InterPro" id="IPR037051">
    <property type="entry name" value="4-carb_acid_sugar_kinase_N_sf"/>
</dbReference>
<evidence type="ECO:0000259" key="7">
    <source>
        <dbReference type="Pfam" id="PF07005"/>
    </source>
</evidence>
<dbReference type="InterPro" id="IPR042213">
    <property type="entry name" value="NBD_C_sf"/>
</dbReference>
<evidence type="ECO:0000256" key="6">
    <source>
        <dbReference type="ARBA" id="ARBA00023277"/>
    </source>
</evidence>
<dbReference type="EMBL" id="NSIT01000529">
    <property type="protein sequence ID" value="PJE77529.1"/>
    <property type="molecule type" value="Genomic_DNA"/>
</dbReference>
<evidence type="ECO:0000256" key="4">
    <source>
        <dbReference type="ARBA" id="ARBA00022777"/>
    </source>
</evidence>
<keyword evidence="5" id="KW-0067">ATP-binding</keyword>
<dbReference type="Pfam" id="PF17042">
    <property type="entry name" value="NBD_C"/>
    <property type="match status" value="1"/>
</dbReference>
<gene>
    <name evidence="9" type="ORF">CI610_03545</name>
</gene>
<dbReference type="Gene3D" id="3.40.50.10840">
    <property type="entry name" value="Putative sugar-binding, N-terminal domain"/>
    <property type="match status" value="1"/>
</dbReference>
<dbReference type="Gene3D" id="3.40.980.20">
    <property type="entry name" value="Four-carbon acid sugar kinase, nucleotide binding domain"/>
    <property type="match status" value="1"/>
</dbReference>